<gene>
    <name evidence="2" type="ORF">F4553_005191</name>
</gene>
<name>A0A841BYE3_9ACTN</name>
<dbReference type="GO" id="GO:0003677">
    <property type="term" value="F:DNA binding"/>
    <property type="evidence" value="ECO:0007669"/>
    <property type="project" value="UniProtKB-KW"/>
</dbReference>
<dbReference type="InterPro" id="IPR005149">
    <property type="entry name" value="Tscrpt_reg_PadR_N"/>
</dbReference>
<reference evidence="2 3" key="1">
    <citation type="submission" date="2020-08" db="EMBL/GenBank/DDBJ databases">
        <title>Sequencing the genomes of 1000 actinobacteria strains.</title>
        <authorList>
            <person name="Klenk H.-P."/>
        </authorList>
    </citation>
    <scope>NUCLEOTIDE SEQUENCE [LARGE SCALE GENOMIC DNA]</scope>
    <source>
        <strain evidence="2 3">DSM 45362</strain>
    </source>
</reference>
<accession>A0A841BYE3</accession>
<dbReference type="PANTHER" id="PTHR43252">
    <property type="entry name" value="TRANSCRIPTIONAL REGULATOR YQJI"/>
    <property type="match status" value="1"/>
</dbReference>
<proteinExistence type="predicted"/>
<evidence type="ECO:0000313" key="3">
    <source>
        <dbReference type="Proteomes" id="UP000587527"/>
    </source>
</evidence>
<dbReference type="PANTHER" id="PTHR43252:SF7">
    <property type="entry name" value="TRANSCRIPTIONAL REGULATOR YQJI"/>
    <property type="match status" value="1"/>
</dbReference>
<feature type="domain" description="Transcription regulator PadR N-terminal" evidence="1">
    <location>
        <begin position="14"/>
        <end position="82"/>
    </location>
</feature>
<dbReference type="SUPFAM" id="SSF46785">
    <property type="entry name" value="Winged helix' DNA-binding domain"/>
    <property type="match status" value="1"/>
</dbReference>
<evidence type="ECO:0000313" key="2">
    <source>
        <dbReference type="EMBL" id="MBB5871812.1"/>
    </source>
</evidence>
<sequence length="197" mass="21505">MTPVFSHGRLRLYLLTLLAEGPKHGYELMRLLEERFQGLYVPSAGTIYPRLARMETEGLVTHVEAGGRKTYAITPAGEAELTARASEVAALAAEIEASLSDLTGYAEEIAQQVRGGVRDTRRQLREQTRAVNRGGPVIQARNPVEASAGNADLQRQLDAFTDEARGLIARAKPDPGRSRAVTAALDSTLRTLRDLLR</sequence>
<dbReference type="Pfam" id="PF03551">
    <property type="entry name" value="PadR"/>
    <property type="match status" value="1"/>
</dbReference>
<dbReference type="RefSeq" id="WP_184840111.1">
    <property type="nucleotide sequence ID" value="NZ_JACHMN010000002.1"/>
</dbReference>
<dbReference type="EMBL" id="JACHMN010000002">
    <property type="protein sequence ID" value="MBB5871812.1"/>
    <property type="molecule type" value="Genomic_DNA"/>
</dbReference>
<dbReference type="Proteomes" id="UP000587527">
    <property type="component" value="Unassembled WGS sequence"/>
</dbReference>
<keyword evidence="3" id="KW-1185">Reference proteome</keyword>
<evidence type="ECO:0000259" key="1">
    <source>
        <dbReference type="Pfam" id="PF03551"/>
    </source>
</evidence>
<protein>
    <submittedName>
        <fullName evidence="2">DNA-binding PadR family transcriptional regulator</fullName>
    </submittedName>
</protein>
<dbReference type="InterPro" id="IPR036390">
    <property type="entry name" value="WH_DNA-bd_sf"/>
</dbReference>
<dbReference type="Gene3D" id="1.10.10.10">
    <property type="entry name" value="Winged helix-like DNA-binding domain superfamily/Winged helix DNA-binding domain"/>
    <property type="match status" value="1"/>
</dbReference>
<organism evidence="2 3">
    <name type="scientific">Allocatelliglobosispora scoriae</name>
    <dbReference type="NCBI Taxonomy" id="643052"/>
    <lineage>
        <taxon>Bacteria</taxon>
        <taxon>Bacillati</taxon>
        <taxon>Actinomycetota</taxon>
        <taxon>Actinomycetes</taxon>
        <taxon>Micromonosporales</taxon>
        <taxon>Micromonosporaceae</taxon>
        <taxon>Allocatelliglobosispora</taxon>
    </lineage>
</organism>
<keyword evidence="2" id="KW-0238">DNA-binding</keyword>
<comment type="caution">
    <text evidence="2">The sequence shown here is derived from an EMBL/GenBank/DDBJ whole genome shotgun (WGS) entry which is preliminary data.</text>
</comment>
<dbReference type="AlphaFoldDB" id="A0A841BYE3"/>
<dbReference type="InterPro" id="IPR036388">
    <property type="entry name" value="WH-like_DNA-bd_sf"/>
</dbReference>